<evidence type="ECO:0000313" key="1">
    <source>
        <dbReference type="EMBL" id="GIE02446.1"/>
    </source>
</evidence>
<dbReference type="EMBL" id="BOML01000031">
    <property type="protein sequence ID" value="GIE02446.1"/>
    <property type="molecule type" value="Genomic_DNA"/>
</dbReference>
<evidence type="ECO:0000313" key="2">
    <source>
        <dbReference type="Proteomes" id="UP000637628"/>
    </source>
</evidence>
<organism evidence="1 2">
    <name type="scientific">Paractinoplanes durhamensis</name>
    <dbReference type="NCBI Taxonomy" id="113563"/>
    <lineage>
        <taxon>Bacteria</taxon>
        <taxon>Bacillati</taxon>
        <taxon>Actinomycetota</taxon>
        <taxon>Actinomycetes</taxon>
        <taxon>Micromonosporales</taxon>
        <taxon>Micromonosporaceae</taxon>
        <taxon>Paractinoplanes</taxon>
    </lineage>
</organism>
<proteinExistence type="predicted"/>
<dbReference type="RefSeq" id="WP_203728179.1">
    <property type="nucleotide sequence ID" value="NZ_BAAATX010000001.1"/>
</dbReference>
<accession>A0ABQ3YXZ9</accession>
<keyword evidence="2" id="KW-1185">Reference proteome</keyword>
<name>A0ABQ3YXZ9_9ACTN</name>
<comment type="caution">
    <text evidence="1">The sequence shown here is derived from an EMBL/GenBank/DDBJ whole genome shotgun (WGS) entry which is preliminary data.</text>
</comment>
<protein>
    <submittedName>
        <fullName evidence="1">Uncharacterized protein</fullName>
    </submittedName>
</protein>
<gene>
    <name evidence="1" type="ORF">Adu01nite_37960</name>
</gene>
<dbReference type="Proteomes" id="UP000637628">
    <property type="component" value="Unassembled WGS sequence"/>
</dbReference>
<sequence>MASVTITFNPDLEGDIEEARSILDRLSERSAATSVSPEVVREKIIALLRGYGEKRTEYIRQVALAAPGRAAFADLTAVVGSAKAIGGTHSAIERAWRAKGMSTTFISTDPSGNARMEPHLATMVLEVLHDQVDEPDPLRSARF</sequence>
<reference evidence="1 2" key="1">
    <citation type="submission" date="2021-01" db="EMBL/GenBank/DDBJ databases">
        <title>Whole genome shotgun sequence of Actinoplanes durhamensis NBRC 14914.</title>
        <authorList>
            <person name="Komaki H."/>
            <person name="Tamura T."/>
        </authorList>
    </citation>
    <scope>NUCLEOTIDE SEQUENCE [LARGE SCALE GENOMIC DNA]</scope>
    <source>
        <strain evidence="1 2">NBRC 14914</strain>
    </source>
</reference>